<dbReference type="GO" id="GO:0006979">
    <property type="term" value="P:response to oxidative stress"/>
    <property type="evidence" value="ECO:0007669"/>
    <property type="project" value="UniProtKB-UniRule"/>
</dbReference>
<feature type="disulfide bond" evidence="18">
    <location>
        <begin position="71"/>
        <end position="76"/>
    </location>
</feature>
<dbReference type="InterPro" id="IPR002016">
    <property type="entry name" value="Haem_peroxidase"/>
</dbReference>
<keyword evidence="12 18" id="KW-1015">Disulfide bond</keyword>
<evidence type="ECO:0000256" key="9">
    <source>
        <dbReference type="ARBA" id="ARBA00022837"/>
    </source>
</evidence>
<evidence type="ECO:0000256" key="4">
    <source>
        <dbReference type="ARBA" id="ARBA00022525"/>
    </source>
</evidence>
<sequence length="327" mass="35744">MVMVFLLLVAAGNTSNRSLVVEAEEEEGTRVGFYSKTCPHAESIVRSSVQHHYSSNPSVAAGLLRMHFHDCFVRGCDASILISGPNTEQASPANAALNGFHVIHDAKKHLEDACPGIVSCADILALAARDSVVLSGGESWKVRTGRRDGRVSNEWEAAHHLPSPMDPLHVLKHKFELKGLNVKHLVTLTGAHSIGSAACKSLGKRLVEANVSDSESENFINPRFLPKLEKLCPRNDDVGERRIALDTCSQLEFDTSYFFNIKNGGGILPSDQALWSHGSTRKLVRRYLSSSDKVFYVQFGKSMVKMSNIGVKTGSHGEIRTKCHAVN</sequence>
<keyword evidence="5 19" id="KW-0575">Peroxidase</keyword>
<evidence type="ECO:0000313" key="21">
    <source>
        <dbReference type="EMBL" id="KAF7803704.1"/>
    </source>
</evidence>
<dbReference type="EMBL" id="JAAIUW010000013">
    <property type="protein sequence ID" value="KAF7803704.1"/>
    <property type="molecule type" value="Genomic_DNA"/>
</dbReference>
<dbReference type="PRINTS" id="PR00458">
    <property type="entry name" value="PEROXIDASE"/>
</dbReference>
<dbReference type="GO" id="GO:0042744">
    <property type="term" value="P:hydrogen peroxide catabolic process"/>
    <property type="evidence" value="ECO:0007669"/>
    <property type="project" value="UniProtKB-KW"/>
</dbReference>
<gene>
    <name evidence="21" type="ORF">G2W53_042815</name>
</gene>
<comment type="catalytic activity">
    <reaction evidence="1 19">
        <text>2 a phenolic donor + H2O2 = 2 a phenolic radical donor + 2 H2O</text>
        <dbReference type="Rhea" id="RHEA:56136"/>
        <dbReference type="ChEBI" id="CHEBI:15377"/>
        <dbReference type="ChEBI" id="CHEBI:16240"/>
        <dbReference type="ChEBI" id="CHEBI:139520"/>
        <dbReference type="ChEBI" id="CHEBI:139521"/>
        <dbReference type="EC" id="1.11.1.7"/>
    </reaction>
</comment>
<dbReference type="Proteomes" id="UP000634136">
    <property type="component" value="Unassembled WGS sequence"/>
</dbReference>
<feature type="disulfide bond" evidence="18">
    <location>
        <begin position="38"/>
        <end position="114"/>
    </location>
</feature>
<keyword evidence="10 19" id="KW-0560">Oxidoreductase</keyword>
<keyword evidence="22" id="KW-1185">Reference proteome</keyword>
<keyword evidence="13 19" id="KW-0376">Hydrogen peroxide</keyword>
<name>A0A834W4A0_9FABA</name>
<evidence type="ECO:0000256" key="2">
    <source>
        <dbReference type="ARBA" id="ARBA00002322"/>
    </source>
</evidence>
<evidence type="ECO:0000256" key="14">
    <source>
        <dbReference type="PIRSR" id="PIRSR600823-1"/>
    </source>
</evidence>
<dbReference type="InterPro" id="IPR019794">
    <property type="entry name" value="Peroxidases_AS"/>
</dbReference>
<dbReference type="PROSITE" id="PS50873">
    <property type="entry name" value="PEROXIDASE_4"/>
    <property type="match status" value="1"/>
</dbReference>
<protein>
    <recommendedName>
        <fullName evidence="3 19">Peroxidase</fullName>
        <ecNumber evidence="3 19">1.11.1.7</ecNumber>
    </recommendedName>
</protein>
<feature type="binding site" evidence="15">
    <location>
        <position position="162"/>
    </location>
    <ligand>
        <name>substrate</name>
    </ligand>
</feature>
<evidence type="ECO:0000256" key="5">
    <source>
        <dbReference type="ARBA" id="ARBA00022559"/>
    </source>
</evidence>
<evidence type="ECO:0000256" key="17">
    <source>
        <dbReference type="PIRSR" id="PIRSR600823-4"/>
    </source>
</evidence>
<accession>A0A834W4A0</accession>
<keyword evidence="7 16" id="KW-0479">Metal-binding</keyword>
<dbReference type="PANTHER" id="PTHR31235">
    <property type="entry name" value="PEROXIDASE 25-RELATED"/>
    <property type="match status" value="1"/>
</dbReference>
<evidence type="ECO:0000256" key="10">
    <source>
        <dbReference type="ARBA" id="ARBA00023002"/>
    </source>
</evidence>
<feature type="disulfide bond" evidence="18">
    <location>
        <begin position="120"/>
        <end position="323"/>
    </location>
</feature>
<dbReference type="GO" id="GO:0046872">
    <property type="term" value="F:metal ion binding"/>
    <property type="evidence" value="ECO:0007669"/>
    <property type="project" value="UniProtKB-UniRule"/>
</dbReference>
<evidence type="ECO:0000256" key="1">
    <source>
        <dbReference type="ARBA" id="ARBA00000189"/>
    </source>
</evidence>
<dbReference type="GO" id="GO:0050832">
    <property type="term" value="P:defense response to fungus"/>
    <property type="evidence" value="ECO:0007669"/>
    <property type="project" value="UniProtKB-ARBA"/>
</dbReference>
<evidence type="ECO:0000256" key="16">
    <source>
        <dbReference type="PIRSR" id="PIRSR600823-3"/>
    </source>
</evidence>
<evidence type="ECO:0000256" key="15">
    <source>
        <dbReference type="PIRSR" id="PIRSR600823-2"/>
    </source>
</evidence>
<dbReference type="SUPFAM" id="SSF48113">
    <property type="entry name" value="Heme-dependent peroxidases"/>
    <property type="match status" value="1"/>
</dbReference>
<comment type="cofactor">
    <cofactor evidence="16 19">
        <name>heme b</name>
        <dbReference type="ChEBI" id="CHEBI:60344"/>
    </cofactor>
    <text evidence="16 19">Binds 1 heme b (iron(II)-protoporphyrin IX) group per subunit.</text>
</comment>
<dbReference type="CDD" id="cd00693">
    <property type="entry name" value="secretory_peroxidase"/>
    <property type="match status" value="1"/>
</dbReference>
<dbReference type="OrthoDB" id="2113341at2759"/>
<organism evidence="21 22">
    <name type="scientific">Senna tora</name>
    <dbReference type="NCBI Taxonomy" id="362788"/>
    <lineage>
        <taxon>Eukaryota</taxon>
        <taxon>Viridiplantae</taxon>
        <taxon>Streptophyta</taxon>
        <taxon>Embryophyta</taxon>
        <taxon>Tracheophyta</taxon>
        <taxon>Spermatophyta</taxon>
        <taxon>Magnoliopsida</taxon>
        <taxon>eudicotyledons</taxon>
        <taxon>Gunneridae</taxon>
        <taxon>Pentapetalae</taxon>
        <taxon>rosids</taxon>
        <taxon>fabids</taxon>
        <taxon>Fabales</taxon>
        <taxon>Fabaceae</taxon>
        <taxon>Caesalpinioideae</taxon>
        <taxon>Cassia clade</taxon>
        <taxon>Senna</taxon>
    </lineage>
</organism>
<dbReference type="Pfam" id="PF00141">
    <property type="entry name" value="peroxidase"/>
    <property type="match status" value="1"/>
</dbReference>
<feature type="disulfide bond" evidence="18">
    <location>
        <begin position="199"/>
        <end position="232"/>
    </location>
</feature>
<dbReference type="FunFam" id="1.10.520.10:FF:000001">
    <property type="entry name" value="Peroxidase"/>
    <property type="match status" value="1"/>
</dbReference>
<evidence type="ECO:0000256" key="3">
    <source>
        <dbReference type="ARBA" id="ARBA00012313"/>
    </source>
</evidence>
<evidence type="ECO:0000256" key="12">
    <source>
        <dbReference type="ARBA" id="ARBA00023157"/>
    </source>
</evidence>
<keyword evidence="8 19" id="KW-0732">Signal</keyword>
<comment type="function">
    <text evidence="2">Removal of H(2)O(2), oxidation of toxic reductants, biosynthesis and degradation of lignin, suberization, auxin catabolism, response to environmental stresses such as wounding, pathogen attack and oxidative stress. These functions might be dependent on each isozyme/isoform in each plant tissue.</text>
</comment>
<feature type="binding site" evidence="16">
    <location>
        <position position="88"/>
    </location>
    <ligand>
        <name>Ca(2+)</name>
        <dbReference type="ChEBI" id="CHEBI:29108"/>
        <label>1</label>
    </ligand>
</feature>
<feature type="binding site" evidence="16">
    <location>
        <position position="246"/>
    </location>
    <ligand>
        <name>Ca(2+)</name>
        <dbReference type="ChEBI" id="CHEBI:29108"/>
        <label>2</label>
    </ligand>
</feature>
<keyword evidence="11 16" id="KW-0408">Iron</keyword>
<evidence type="ECO:0000256" key="6">
    <source>
        <dbReference type="ARBA" id="ARBA00022617"/>
    </source>
</evidence>
<dbReference type="GO" id="GO:0140825">
    <property type="term" value="F:lactoperoxidase activity"/>
    <property type="evidence" value="ECO:0007669"/>
    <property type="project" value="UniProtKB-EC"/>
</dbReference>
<comment type="subcellular location">
    <subcellularLocation>
        <location evidence="19">Secreted</location>
    </subcellularLocation>
</comment>
<comment type="caution">
    <text evidence="21">The sequence shown here is derived from an EMBL/GenBank/DDBJ whole genome shotgun (WGS) entry which is preliminary data.</text>
</comment>
<dbReference type="EC" id="1.11.1.7" evidence="3 19"/>
<dbReference type="PROSITE" id="PS00436">
    <property type="entry name" value="PEROXIDASE_2"/>
    <property type="match status" value="1"/>
</dbReference>
<dbReference type="FunFam" id="1.10.420.10:FF:000010">
    <property type="entry name" value="Peroxidase"/>
    <property type="match status" value="1"/>
</dbReference>
<feature type="signal peptide" evidence="19">
    <location>
        <begin position="1"/>
        <end position="18"/>
    </location>
</feature>
<evidence type="ECO:0000256" key="8">
    <source>
        <dbReference type="ARBA" id="ARBA00022729"/>
    </source>
</evidence>
<evidence type="ECO:0000256" key="7">
    <source>
        <dbReference type="ARBA" id="ARBA00022723"/>
    </source>
</evidence>
<feature type="site" description="Transition state stabilizer" evidence="17">
    <location>
        <position position="65"/>
    </location>
</feature>
<dbReference type="GO" id="GO:0005576">
    <property type="term" value="C:extracellular region"/>
    <property type="evidence" value="ECO:0007669"/>
    <property type="project" value="UniProtKB-SubCell"/>
</dbReference>
<dbReference type="InterPro" id="IPR010255">
    <property type="entry name" value="Haem_peroxidase_sf"/>
</dbReference>
<feature type="active site" description="Proton acceptor" evidence="14">
    <location>
        <position position="69"/>
    </location>
</feature>
<feature type="chain" id="PRO_5033113075" description="Peroxidase" evidence="19">
    <location>
        <begin position="19"/>
        <end position="327"/>
    </location>
</feature>
<feature type="binding site" evidence="16">
    <location>
        <position position="75"/>
    </location>
    <ligand>
        <name>Ca(2+)</name>
        <dbReference type="ChEBI" id="CHEBI:29108"/>
        <label>1</label>
    </ligand>
</feature>
<dbReference type="PRINTS" id="PR00461">
    <property type="entry name" value="PLPEROXIDASE"/>
</dbReference>
<dbReference type="GO" id="GO:0020037">
    <property type="term" value="F:heme binding"/>
    <property type="evidence" value="ECO:0007669"/>
    <property type="project" value="UniProtKB-UniRule"/>
</dbReference>
<evidence type="ECO:0000256" key="18">
    <source>
        <dbReference type="PIRSR" id="PIRSR600823-5"/>
    </source>
</evidence>
<feature type="binding site" evidence="16">
    <location>
        <position position="79"/>
    </location>
    <ligand>
        <name>Ca(2+)</name>
        <dbReference type="ChEBI" id="CHEBI:29108"/>
        <label>1</label>
    </ligand>
</feature>
<feature type="binding site" evidence="16">
    <location>
        <position position="73"/>
    </location>
    <ligand>
        <name>Ca(2+)</name>
        <dbReference type="ChEBI" id="CHEBI:29108"/>
        <label>1</label>
    </ligand>
</feature>
<proteinExistence type="inferred from homology"/>
<keyword evidence="4 19" id="KW-0964">Secreted</keyword>
<feature type="binding site" evidence="16">
    <location>
        <position position="77"/>
    </location>
    <ligand>
        <name>Ca(2+)</name>
        <dbReference type="ChEBI" id="CHEBI:29108"/>
        <label>1</label>
    </ligand>
</feature>
<keyword evidence="9 16" id="KW-0106">Calcium</keyword>
<dbReference type="InterPro" id="IPR000823">
    <property type="entry name" value="Peroxidase_pln"/>
</dbReference>
<comment type="similarity">
    <text evidence="19">Belongs to the peroxidase family. Classical plant (class III) peroxidase subfamily.</text>
</comment>
<feature type="binding site" description="axial binding residue" evidence="16">
    <location>
        <position position="192"/>
    </location>
    <ligand>
        <name>heme b</name>
        <dbReference type="ChEBI" id="CHEBI:60344"/>
    </ligand>
    <ligandPart>
        <name>Fe</name>
        <dbReference type="ChEBI" id="CHEBI:18248"/>
    </ligandPart>
</feature>
<keyword evidence="6 19" id="KW-0349">Heme</keyword>
<dbReference type="InterPro" id="IPR033905">
    <property type="entry name" value="Secretory_peroxidase"/>
</dbReference>
<dbReference type="Gene3D" id="1.10.420.10">
    <property type="entry name" value="Peroxidase, domain 2"/>
    <property type="match status" value="1"/>
</dbReference>
<feature type="binding site" evidence="16">
    <location>
        <position position="70"/>
    </location>
    <ligand>
        <name>Ca(2+)</name>
        <dbReference type="ChEBI" id="CHEBI:29108"/>
        <label>1</label>
    </ligand>
</feature>
<feature type="binding site" evidence="16">
    <location>
        <position position="254"/>
    </location>
    <ligand>
        <name>Ca(2+)</name>
        <dbReference type="ChEBI" id="CHEBI:29108"/>
        <label>2</label>
    </ligand>
</feature>
<dbReference type="AlphaFoldDB" id="A0A834W4A0"/>
<evidence type="ECO:0000313" key="22">
    <source>
        <dbReference type="Proteomes" id="UP000634136"/>
    </source>
</evidence>
<evidence type="ECO:0000256" key="13">
    <source>
        <dbReference type="ARBA" id="ARBA00023324"/>
    </source>
</evidence>
<evidence type="ECO:0000259" key="20">
    <source>
        <dbReference type="PROSITE" id="PS50873"/>
    </source>
</evidence>
<dbReference type="Gene3D" id="1.10.520.10">
    <property type="match status" value="1"/>
</dbReference>
<evidence type="ECO:0000256" key="11">
    <source>
        <dbReference type="ARBA" id="ARBA00023004"/>
    </source>
</evidence>
<evidence type="ECO:0000256" key="19">
    <source>
        <dbReference type="RuleBase" id="RU362060"/>
    </source>
</evidence>
<comment type="cofactor">
    <cofactor evidence="16 19">
        <name>Ca(2+)</name>
        <dbReference type="ChEBI" id="CHEBI:29108"/>
    </cofactor>
    <text evidence="16 19">Binds 2 calcium ions per subunit.</text>
</comment>
<reference evidence="21" key="1">
    <citation type="submission" date="2020-09" db="EMBL/GenBank/DDBJ databases">
        <title>Genome-Enabled Discovery of Anthraquinone Biosynthesis in Senna tora.</title>
        <authorList>
            <person name="Kang S.-H."/>
            <person name="Pandey R.P."/>
            <person name="Lee C.-M."/>
            <person name="Sim J.-S."/>
            <person name="Jeong J.-T."/>
            <person name="Choi B.-S."/>
            <person name="Jung M."/>
            <person name="Ginzburg D."/>
            <person name="Zhao K."/>
            <person name="Won S.Y."/>
            <person name="Oh T.-J."/>
            <person name="Yu Y."/>
            <person name="Kim N.-H."/>
            <person name="Lee O.R."/>
            <person name="Lee T.-H."/>
            <person name="Bashyal P."/>
            <person name="Kim T.-S."/>
            <person name="Lee W.-H."/>
            <person name="Kawkins C."/>
            <person name="Kim C.-K."/>
            <person name="Kim J.S."/>
            <person name="Ahn B.O."/>
            <person name="Rhee S.Y."/>
            <person name="Sohng J.K."/>
        </authorList>
    </citation>
    <scope>NUCLEOTIDE SEQUENCE</scope>
    <source>
        <tissue evidence="21">Leaf</tissue>
    </source>
</reference>
<feature type="domain" description="Plant heme peroxidase family profile" evidence="20">
    <location>
        <begin position="28"/>
        <end position="327"/>
    </location>
</feature>